<dbReference type="STRING" id="2594813.A0A395MHC1"/>
<reference evidence="2 3" key="1">
    <citation type="journal article" date="2018" name="PLoS Pathog.">
        <title>Evolution of structural diversity of trichothecenes, a family of toxins produced by plant pathogenic and entomopathogenic fungi.</title>
        <authorList>
            <person name="Proctor R.H."/>
            <person name="McCormick S.P."/>
            <person name="Kim H.S."/>
            <person name="Cardoza R.E."/>
            <person name="Stanley A.M."/>
            <person name="Lindo L."/>
            <person name="Kelly A."/>
            <person name="Brown D.W."/>
            <person name="Lee T."/>
            <person name="Vaughan M.M."/>
            <person name="Alexander N.J."/>
            <person name="Busman M."/>
            <person name="Gutierrez S."/>
        </authorList>
    </citation>
    <scope>NUCLEOTIDE SEQUENCE [LARGE SCALE GENOMIC DNA]</scope>
    <source>
        <strain evidence="2 3">NRRL 13405</strain>
    </source>
</reference>
<feature type="region of interest" description="Disordered" evidence="1">
    <location>
        <begin position="1"/>
        <end position="75"/>
    </location>
</feature>
<sequence>MFVRSSSTVSSLGQSGLPVDIQNTRSFPPLGRSRSQNLSERVAKRPQSQGSNNLSQFSDSPWTGPPSREPKRTRFNERVEQCVIVDGHLPGHGDSKPDYSYHCSDGDSDDGILMKSTNTRRSPVPRRKTSELMLCKGKRLSMLPSIALKSGYETPQQRRADGEVVHHPPIPIFPRQDISPAHEPMAVSVGTGGADDSLQDNVSPNSATARPSPSSQDATGDLRRSSCSNGRFKEGIISSRYRPQEEERAPPKGGFVGLLGKAMTSVRDITYVVWNPTH</sequence>
<name>A0A395MHC1_9HYPO</name>
<gene>
    <name evidence="2" type="ORF">FIE12Z_8430</name>
</gene>
<dbReference type="AlphaFoldDB" id="A0A395MHC1"/>
<protein>
    <submittedName>
        <fullName evidence="2">Uncharacterized protein</fullName>
    </submittedName>
</protein>
<evidence type="ECO:0000313" key="3">
    <source>
        <dbReference type="Proteomes" id="UP000265631"/>
    </source>
</evidence>
<feature type="compositionally biased region" description="Low complexity" evidence="1">
    <location>
        <begin position="1"/>
        <end position="17"/>
    </location>
</feature>
<keyword evidence="3" id="KW-1185">Reference proteome</keyword>
<accession>A0A395MHC1</accession>
<evidence type="ECO:0000313" key="2">
    <source>
        <dbReference type="EMBL" id="RFN47297.1"/>
    </source>
</evidence>
<feature type="region of interest" description="Disordered" evidence="1">
    <location>
        <begin position="174"/>
        <end position="255"/>
    </location>
</feature>
<dbReference type="Proteomes" id="UP000265631">
    <property type="component" value="Unassembled WGS sequence"/>
</dbReference>
<proteinExistence type="predicted"/>
<feature type="compositionally biased region" description="Polar residues" evidence="1">
    <location>
        <begin position="46"/>
        <end position="61"/>
    </location>
</feature>
<evidence type="ECO:0000256" key="1">
    <source>
        <dbReference type="SAM" id="MobiDB-lite"/>
    </source>
</evidence>
<dbReference type="EMBL" id="PXXK01000261">
    <property type="protein sequence ID" value="RFN47297.1"/>
    <property type="molecule type" value="Genomic_DNA"/>
</dbReference>
<feature type="region of interest" description="Disordered" evidence="1">
    <location>
        <begin position="110"/>
        <end position="129"/>
    </location>
</feature>
<comment type="caution">
    <text evidence="2">The sequence shown here is derived from an EMBL/GenBank/DDBJ whole genome shotgun (WGS) entry which is preliminary data.</text>
</comment>
<organism evidence="2 3">
    <name type="scientific">Fusarium flagelliforme</name>
    <dbReference type="NCBI Taxonomy" id="2675880"/>
    <lineage>
        <taxon>Eukaryota</taxon>
        <taxon>Fungi</taxon>
        <taxon>Dikarya</taxon>
        <taxon>Ascomycota</taxon>
        <taxon>Pezizomycotina</taxon>
        <taxon>Sordariomycetes</taxon>
        <taxon>Hypocreomycetidae</taxon>
        <taxon>Hypocreales</taxon>
        <taxon>Nectriaceae</taxon>
        <taxon>Fusarium</taxon>
        <taxon>Fusarium incarnatum-equiseti species complex</taxon>
    </lineage>
</organism>
<feature type="compositionally biased region" description="Polar residues" evidence="1">
    <location>
        <begin position="199"/>
        <end position="218"/>
    </location>
</feature>